<dbReference type="AlphaFoldDB" id="A0A975WDN1"/>
<organism evidence="2 3">
    <name type="scientific">Marinovum algicola</name>
    <dbReference type="NCBI Taxonomy" id="42444"/>
    <lineage>
        <taxon>Bacteria</taxon>
        <taxon>Pseudomonadati</taxon>
        <taxon>Pseudomonadota</taxon>
        <taxon>Alphaproteobacteria</taxon>
        <taxon>Rhodobacterales</taxon>
        <taxon>Roseobacteraceae</taxon>
        <taxon>Marinovum</taxon>
    </lineage>
</organism>
<dbReference type="Proteomes" id="UP000182932">
    <property type="component" value="Unassembled WGS sequence"/>
</dbReference>
<dbReference type="RefSeq" id="WP_053083360.1">
    <property type="nucleotide sequence ID" value="NZ_CATLTK010000046.1"/>
</dbReference>
<protein>
    <submittedName>
        <fullName evidence="2">Cell Wall Hydrolase</fullName>
    </submittedName>
</protein>
<keyword evidence="2" id="KW-0378">Hydrolase</keyword>
<dbReference type="EMBL" id="FNYY01000019">
    <property type="protein sequence ID" value="SEK02485.1"/>
    <property type="molecule type" value="Genomic_DNA"/>
</dbReference>
<dbReference type="GO" id="GO:0016787">
    <property type="term" value="F:hydrolase activity"/>
    <property type="evidence" value="ECO:0007669"/>
    <property type="project" value="UniProtKB-KW"/>
</dbReference>
<evidence type="ECO:0000259" key="1">
    <source>
        <dbReference type="Pfam" id="PF07486"/>
    </source>
</evidence>
<accession>A0A975WDN1</accession>
<dbReference type="InterPro" id="IPR011105">
    <property type="entry name" value="Cell_wall_hydrolase_SleB"/>
</dbReference>
<dbReference type="Gene3D" id="1.10.10.2520">
    <property type="entry name" value="Cell wall hydrolase SleB, domain 1"/>
    <property type="match status" value="1"/>
</dbReference>
<proteinExistence type="predicted"/>
<keyword evidence="3" id="KW-1185">Reference proteome</keyword>
<sequence>MRLIIAGIAAAILGLPGHGAKAELRPNEVGSLIQLERKGLKSVPKGTLKWALGANQPKSAGSIDYDEAWLRSLPNGKGGEQFTCLAEALYFEARGESIKGQVAVAEVILNRVESNKFPNTVCGVINQGTGRKYACQFTYTCDGRAETVGNPGAYARVAKIAKAMLSGLPHKLTGGATYYHTTAVRPNWSRVFAHTTTIGVHKFYREDTRLSQK</sequence>
<evidence type="ECO:0000313" key="2">
    <source>
        <dbReference type="EMBL" id="SEK02485.1"/>
    </source>
</evidence>
<dbReference type="InterPro" id="IPR042047">
    <property type="entry name" value="SleB_dom1"/>
</dbReference>
<comment type="caution">
    <text evidence="2">The sequence shown here is derived from an EMBL/GenBank/DDBJ whole genome shotgun (WGS) entry which is preliminary data.</text>
</comment>
<dbReference type="GeneID" id="80820239"/>
<reference evidence="2 3" key="1">
    <citation type="submission" date="2016-10" db="EMBL/GenBank/DDBJ databases">
        <authorList>
            <person name="Varghese N."/>
            <person name="Submissions S."/>
        </authorList>
    </citation>
    <scope>NUCLEOTIDE SEQUENCE [LARGE SCALE GENOMIC DNA]</scope>
    <source>
        <strain evidence="2 3">FF3</strain>
    </source>
</reference>
<dbReference type="Pfam" id="PF07486">
    <property type="entry name" value="Hydrolase_2"/>
    <property type="match status" value="1"/>
</dbReference>
<feature type="domain" description="Cell wall hydrolase SleB" evidence="1">
    <location>
        <begin position="95"/>
        <end position="204"/>
    </location>
</feature>
<evidence type="ECO:0000313" key="3">
    <source>
        <dbReference type="Proteomes" id="UP000182932"/>
    </source>
</evidence>
<gene>
    <name evidence="2" type="ORF">SAMN04487940_11931</name>
</gene>
<name>A0A975WDN1_9RHOB</name>